<protein>
    <submittedName>
        <fullName evidence="6">CBS domain-containing protein</fullName>
    </submittedName>
</protein>
<evidence type="ECO:0000313" key="7">
    <source>
        <dbReference type="Proteomes" id="UP000297295"/>
    </source>
</evidence>
<feature type="domain" description="CBS" evidence="5">
    <location>
        <begin position="149"/>
        <end position="208"/>
    </location>
</feature>
<keyword evidence="1" id="KW-0028">Amino-acid biosynthesis</keyword>
<evidence type="ECO:0000256" key="1">
    <source>
        <dbReference type="ARBA" id="ARBA00022605"/>
    </source>
</evidence>
<sequence length="419" mass="46526">MMKSTVYRHINQSKLFLQDLQKKRCLQKTHALKADTIVYLCAESFICYTSSQGLWINPVPDYRRYVVGYFRQFTGKCSDTKGVGGYLKIKKKINVPDQERLLIGQKINKLKWKLNRKDPKMMSIVATMDFGPVDFMAHISRHNDDIMIMATEEPITLPPTATIINAIRTMSNAGIRRIPITNAGTNRLEGMITATDIIGFLGGGSKNLLIKKHFKGNFLAAVNADVRSIMHDEVIYLEKHARIADAIKIMIEKKIGGIPVVNERKHVCGICTEKDFMGLVAGIPANRSINQYMNKTPEKAQSYSTIESAVRMMLEKGSRQIPVMKGEKFLGIVTASDILDYIATGHAFEKIVTGNFHETLEGPVVSLIKRGTTPVSADVDLGKAAQIMTDNSVSSLPVMENGVFYGIVTSGDILHAISE</sequence>
<dbReference type="SMART" id="SM00116">
    <property type="entry name" value="CBS"/>
    <property type="match status" value="4"/>
</dbReference>
<dbReference type="InterPro" id="IPR051462">
    <property type="entry name" value="CBS_domain-containing"/>
</dbReference>
<dbReference type="InterPro" id="IPR046342">
    <property type="entry name" value="CBS_dom_sf"/>
</dbReference>
<name>A0A4E0PSR7_9EURY</name>
<dbReference type="PROSITE" id="PS51371">
    <property type="entry name" value="CBS"/>
    <property type="match status" value="4"/>
</dbReference>
<feature type="domain" description="CBS" evidence="5">
    <location>
        <begin position="368"/>
        <end position="419"/>
    </location>
</feature>
<keyword evidence="4" id="KW-0129">CBS domain</keyword>
<dbReference type="PANTHER" id="PTHR48108">
    <property type="entry name" value="CBS DOMAIN-CONTAINING PROTEIN CBSX2, CHLOROPLASTIC"/>
    <property type="match status" value="1"/>
</dbReference>
<dbReference type="PANTHER" id="PTHR48108:SF34">
    <property type="entry name" value="CBS DOMAIN-CONTAINING PROTEIN YHCV"/>
    <property type="match status" value="1"/>
</dbReference>
<comment type="caution">
    <text evidence="6">The sequence shown here is derived from an EMBL/GenBank/DDBJ whole genome shotgun (WGS) entry which is preliminary data.</text>
</comment>
<dbReference type="InterPro" id="IPR000644">
    <property type="entry name" value="CBS_dom"/>
</dbReference>
<evidence type="ECO:0000313" key="6">
    <source>
        <dbReference type="EMBL" id="TGC07232.1"/>
    </source>
</evidence>
<gene>
    <name evidence="6" type="ORF">CUN85_11840</name>
</gene>
<reference evidence="6 7" key="1">
    <citation type="submission" date="2017-11" db="EMBL/GenBank/DDBJ databases">
        <title>Isolation and Characterization of Methanogenic Archaea from Saline Meromictic Lake at Siberia.</title>
        <authorList>
            <person name="Shen Y."/>
            <person name="Huang H.-H."/>
            <person name="Lai M.-C."/>
            <person name="Chen S.-C."/>
        </authorList>
    </citation>
    <scope>NUCLEOTIDE SEQUENCE [LARGE SCALE GENOMIC DNA]</scope>
    <source>
        <strain evidence="6 7">SY-01</strain>
    </source>
</reference>
<evidence type="ECO:0000256" key="2">
    <source>
        <dbReference type="ARBA" id="ARBA00022737"/>
    </source>
</evidence>
<accession>A0A4E0PSR7</accession>
<feature type="domain" description="CBS" evidence="5">
    <location>
        <begin position="293"/>
        <end position="348"/>
    </location>
</feature>
<evidence type="ECO:0000256" key="3">
    <source>
        <dbReference type="ARBA" id="ARBA00023167"/>
    </source>
</evidence>
<dbReference type="Proteomes" id="UP000297295">
    <property type="component" value="Unassembled WGS sequence"/>
</dbReference>
<keyword evidence="2" id="KW-0677">Repeat</keyword>
<proteinExistence type="predicted"/>
<keyword evidence="3" id="KW-0486">Methionine biosynthesis</keyword>
<feature type="domain" description="CBS" evidence="5">
    <location>
        <begin position="230"/>
        <end position="288"/>
    </location>
</feature>
<keyword evidence="7" id="KW-1185">Reference proteome</keyword>
<dbReference type="CDD" id="cd17779">
    <property type="entry name" value="CBS_archAMPK_gamma-repeat1"/>
    <property type="match status" value="1"/>
</dbReference>
<dbReference type="Pfam" id="PF00571">
    <property type="entry name" value="CBS"/>
    <property type="match status" value="4"/>
</dbReference>
<evidence type="ECO:0000259" key="5">
    <source>
        <dbReference type="PROSITE" id="PS51371"/>
    </source>
</evidence>
<organism evidence="6 7">
    <name type="scientific">Methanolobus halotolerans</name>
    <dbReference type="NCBI Taxonomy" id="2052935"/>
    <lineage>
        <taxon>Archaea</taxon>
        <taxon>Methanobacteriati</taxon>
        <taxon>Methanobacteriota</taxon>
        <taxon>Stenosarchaea group</taxon>
        <taxon>Methanomicrobia</taxon>
        <taxon>Methanosarcinales</taxon>
        <taxon>Methanosarcinaceae</taxon>
        <taxon>Methanolobus</taxon>
    </lineage>
</organism>
<dbReference type="SUPFAM" id="SSF54631">
    <property type="entry name" value="CBS-domain pair"/>
    <property type="match status" value="3"/>
</dbReference>
<dbReference type="EMBL" id="PGGK01000018">
    <property type="protein sequence ID" value="TGC07232.1"/>
    <property type="molecule type" value="Genomic_DNA"/>
</dbReference>
<evidence type="ECO:0000256" key="4">
    <source>
        <dbReference type="PROSITE-ProRule" id="PRU00703"/>
    </source>
</evidence>
<dbReference type="Gene3D" id="3.10.580.10">
    <property type="entry name" value="CBS-domain"/>
    <property type="match status" value="2"/>
</dbReference>
<dbReference type="GO" id="GO:0009086">
    <property type="term" value="P:methionine biosynthetic process"/>
    <property type="evidence" value="ECO:0007669"/>
    <property type="project" value="UniProtKB-KW"/>
</dbReference>
<dbReference type="AlphaFoldDB" id="A0A4E0PSR7"/>